<dbReference type="InterPro" id="IPR005094">
    <property type="entry name" value="Endonuclease_MobA/VirD2"/>
</dbReference>
<feature type="non-terminal residue" evidence="2">
    <location>
        <position position="121"/>
    </location>
</feature>
<feature type="domain" description="MobA/VirD2-like nuclease" evidence="1">
    <location>
        <begin position="54"/>
        <end position="120"/>
    </location>
</feature>
<organism evidence="2">
    <name type="scientific">mine drainage metagenome</name>
    <dbReference type="NCBI Taxonomy" id="410659"/>
    <lineage>
        <taxon>unclassified sequences</taxon>
        <taxon>metagenomes</taxon>
        <taxon>ecological metagenomes</taxon>
    </lineage>
</organism>
<reference evidence="2" key="2">
    <citation type="journal article" date="2014" name="ISME J.">
        <title>Microbial stratification in low pH oxic and suboxic macroscopic growths along an acid mine drainage.</title>
        <authorList>
            <person name="Mendez-Garcia C."/>
            <person name="Mesa V."/>
            <person name="Sprenger R.R."/>
            <person name="Richter M."/>
            <person name="Diez M.S."/>
            <person name="Solano J."/>
            <person name="Bargiela R."/>
            <person name="Golyshina O.V."/>
            <person name="Manteca A."/>
            <person name="Ramos J.L."/>
            <person name="Gallego J.R."/>
            <person name="Llorente I."/>
            <person name="Martins Dos Santos V.A."/>
            <person name="Jensen O.N."/>
            <person name="Pelaez A.I."/>
            <person name="Sanchez J."/>
            <person name="Ferrer M."/>
        </authorList>
    </citation>
    <scope>NUCLEOTIDE SEQUENCE</scope>
</reference>
<gene>
    <name evidence="2" type="ORF">B1A_21575</name>
</gene>
<dbReference type="EMBL" id="AUZX01015944">
    <property type="protein sequence ID" value="EQD27711.1"/>
    <property type="molecule type" value="Genomic_DNA"/>
</dbReference>
<evidence type="ECO:0000313" key="2">
    <source>
        <dbReference type="EMBL" id="EQD27711.1"/>
    </source>
</evidence>
<protein>
    <submittedName>
        <fullName evidence="2">Relaxase/mobilization nuclease family protein</fullName>
    </submittedName>
</protein>
<accession>T0XY63</accession>
<evidence type="ECO:0000259" key="1">
    <source>
        <dbReference type="Pfam" id="PF03432"/>
    </source>
</evidence>
<dbReference type="AlphaFoldDB" id="T0XY63"/>
<dbReference type="Pfam" id="PF03432">
    <property type="entry name" value="Relaxase"/>
    <property type="match status" value="1"/>
</dbReference>
<sequence>MLIKFLGHGTGNAHAAARYLTGTHDHNGIERVEVKVLRGDPMQVAQVADSLEFKNRYTSGVIAFAPEDNPTDEQIKQVLDDLERTAFAGLSPDRVAYSAILHREDNGACHIHIFVARVDLI</sequence>
<reference evidence="2" key="1">
    <citation type="submission" date="2013-08" db="EMBL/GenBank/DDBJ databases">
        <authorList>
            <person name="Mendez C."/>
            <person name="Richter M."/>
            <person name="Ferrer M."/>
            <person name="Sanchez J."/>
        </authorList>
    </citation>
    <scope>NUCLEOTIDE SEQUENCE</scope>
</reference>
<proteinExistence type="predicted"/>
<comment type="caution">
    <text evidence="2">The sequence shown here is derived from an EMBL/GenBank/DDBJ whole genome shotgun (WGS) entry which is preliminary data.</text>
</comment>
<name>T0XY63_9ZZZZ</name>